<accession>A0A2A9CSL7</accession>
<dbReference type="RefSeq" id="WP_098460138.1">
    <property type="nucleotide sequence ID" value="NZ_PDJC01000001.1"/>
</dbReference>
<feature type="domain" description="DNA ligase ATP-dependent C-terminal" evidence="6">
    <location>
        <begin position="219"/>
        <end position="325"/>
    </location>
</feature>
<feature type="domain" description="ATP-dependent DNA ligase family profile" evidence="5">
    <location>
        <begin position="11"/>
        <end position="197"/>
    </location>
</feature>
<reference evidence="7 8" key="1">
    <citation type="submission" date="2017-10" db="EMBL/GenBank/DDBJ databases">
        <title>Sequencing the genomes of 1000 actinobacteria strains.</title>
        <authorList>
            <person name="Klenk H.-P."/>
        </authorList>
    </citation>
    <scope>NUCLEOTIDE SEQUENCE [LARGE SCALE GENOMIC DNA]</scope>
    <source>
        <strain evidence="7 8">DSM 15597</strain>
    </source>
</reference>
<dbReference type="PANTHER" id="PTHR45674:SF4">
    <property type="entry name" value="DNA LIGASE 1"/>
    <property type="match status" value="1"/>
</dbReference>
<dbReference type="Pfam" id="PF01068">
    <property type="entry name" value="DNA_ligase_A_M"/>
    <property type="match status" value="1"/>
</dbReference>
<organism evidence="7 8">
    <name type="scientific">Propionicimonas paludicola</name>
    <dbReference type="NCBI Taxonomy" id="185243"/>
    <lineage>
        <taxon>Bacteria</taxon>
        <taxon>Bacillati</taxon>
        <taxon>Actinomycetota</taxon>
        <taxon>Actinomycetes</taxon>
        <taxon>Propionibacteriales</taxon>
        <taxon>Nocardioidaceae</taxon>
        <taxon>Propionicimonas</taxon>
    </lineage>
</organism>
<dbReference type="SUPFAM" id="SSF56091">
    <property type="entry name" value="DNA ligase/mRNA capping enzyme, catalytic domain"/>
    <property type="match status" value="1"/>
</dbReference>
<evidence type="ECO:0000256" key="2">
    <source>
        <dbReference type="ARBA" id="ARBA00012727"/>
    </source>
</evidence>
<evidence type="ECO:0000256" key="4">
    <source>
        <dbReference type="ARBA" id="ARBA00034003"/>
    </source>
</evidence>
<dbReference type="GO" id="GO:0006310">
    <property type="term" value="P:DNA recombination"/>
    <property type="evidence" value="ECO:0007669"/>
    <property type="project" value="InterPro"/>
</dbReference>
<gene>
    <name evidence="7" type="ORF">ATK74_1167</name>
</gene>
<sequence>MQLPLLPPVEPMLARATTAIPPGLAYEPKWDGYRCLVFRDGDEVVLSSRNGKDLSGYFPEAVQAVRAGTPARCVLDGELVVVNGDRLDFTLLGERVHPSAKRVAELSVRHPASLVFWDLLAEGDELLVERPFTERRRRLELALAEPSERIHVTPLTLDQALAERWFTQFEGAGLDGVVAKPLDQPYRPGERAMFKIKHAREADVVVAGYRLDQASAQPQVSSLQLGLYAADGTLRFVGASSAFATTVRRDLAALLSELDLPADAPHPWADGNPDNGGPRATNRWNSVARQTQLIWPMLVCEVGYDHLEGERFRHTVGFRRWRPDREPASCTFDQLAEVPRFDLAEILGPTG</sequence>
<keyword evidence="3 7" id="KW-0436">Ligase</keyword>
<dbReference type="Gene3D" id="3.30.470.30">
    <property type="entry name" value="DNA ligase/mRNA capping enzyme"/>
    <property type="match status" value="1"/>
</dbReference>
<evidence type="ECO:0000313" key="7">
    <source>
        <dbReference type="EMBL" id="PFG16620.1"/>
    </source>
</evidence>
<dbReference type="InterPro" id="IPR012309">
    <property type="entry name" value="DNA_ligase_ATP-dep_C"/>
</dbReference>
<dbReference type="InterPro" id="IPR012310">
    <property type="entry name" value="DNA_ligase_ATP-dep_cent"/>
</dbReference>
<proteinExistence type="inferred from homology"/>
<evidence type="ECO:0000256" key="3">
    <source>
        <dbReference type="ARBA" id="ARBA00022598"/>
    </source>
</evidence>
<dbReference type="NCBIfam" id="NF006078">
    <property type="entry name" value="PRK08224.1"/>
    <property type="match status" value="1"/>
</dbReference>
<dbReference type="GO" id="GO:0006281">
    <property type="term" value="P:DNA repair"/>
    <property type="evidence" value="ECO:0007669"/>
    <property type="project" value="InterPro"/>
</dbReference>
<dbReference type="EC" id="6.5.1.1" evidence="2"/>
<comment type="similarity">
    <text evidence="1">Belongs to the ATP-dependent DNA ligase family.</text>
</comment>
<dbReference type="Proteomes" id="UP000226079">
    <property type="component" value="Unassembled WGS sequence"/>
</dbReference>
<dbReference type="CDD" id="cd07905">
    <property type="entry name" value="Adenylation_DNA_ligase_LigC"/>
    <property type="match status" value="1"/>
</dbReference>
<keyword evidence="8" id="KW-1185">Reference proteome</keyword>
<dbReference type="PANTHER" id="PTHR45674">
    <property type="entry name" value="DNA LIGASE 1/3 FAMILY MEMBER"/>
    <property type="match status" value="1"/>
</dbReference>
<protein>
    <recommendedName>
        <fullName evidence="2">DNA ligase (ATP)</fullName>
        <ecNumber evidence="2">6.5.1.1</ecNumber>
    </recommendedName>
</protein>
<dbReference type="InterPro" id="IPR050191">
    <property type="entry name" value="ATP-dep_DNA_ligase"/>
</dbReference>
<name>A0A2A9CSL7_9ACTN</name>
<evidence type="ECO:0000313" key="8">
    <source>
        <dbReference type="Proteomes" id="UP000226079"/>
    </source>
</evidence>
<dbReference type="GO" id="GO:0005524">
    <property type="term" value="F:ATP binding"/>
    <property type="evidence" value="ECO:0007669"/>
    <property type="project" value="InterPro"/>
</dbReference>
<dbReference type="SUPFAM" id="SSF50249">
    <property type="entry name" value="Nucleic acid-binding proteins"/>
    <property type="match status" value="1"/>
</dbReference>
<dbReference type="Gene3D" id="2.40.50.140">
    <property type="entry name" value="Nucleic acid-binding proteins"/>
    <property type="match status" value="1"/>
</dbReference>
<dbReference type="EMBL" id="PDJC01000001">
    <property type="protein sequence ID" value="PFG16620.1"/>
    <property type="molecule type" value="Genomic_DNA"/>
</dbReference>
<comment type="catalytic activity">
    <reaction evidence="4">
        <text>ATP + (deoxyribonucleotide)n-3'-hydroxyl + 5'-phospho-(deoxyribonucleotide)m = (deoxyribonucleotide)n+m + AMP + diphosphate.</text>
        <dbReference type="EC" id="6.5.1.1"/>
    </reaction>
</comment>
<dbReference type="Pfam" id="PF04679">
    <property type="entry name" value="DNA_ligase_A_C"/>
    <property type="match status" value="1"/>
</dbReference>
<comment type="caution">
    <text evidence="7">The sequence shown here is derived from an EMBL/GenBank/DDBJ whole genome shotgun (WGS) entry which is preliminary data.</text>
</comment>
<dbReference type="InterPro" id="IPR012340">
    <property type="entry name" value="NA-bd_OB-fold"/>
</dbReference>
<evidence type="ECO:0000256" key="1">
    <source>
        <dbReference type="ARBA" id="ARBA00007572"/>
    </source>
</evidence>
<dbReference type="GO" id="GO:0003910">
    <property type="term" value="F:DNA ligase (ATP) activity"/>
    <property type="evidence" value="ECO:0007669"/>
    <property type="project" value="UniProtKB-EC"/>
</dbReference>
<dbReference type="OrthoDB" id="9770771at2"/>
<evidence type="ECO:0000259" key="5">
    <source>
        <dbReference type="Pfam" id="PF01068"/>
    </source>
</evidence>
<dbReference type="InterPro" id="IPR044119">
    <property type="entry name" value="Adenylation_LigC-like"/>
</dbReference>
<evidence type="ECO:0000259" key="6">
    <source>
        <dbReference type="Pfam" id="PF04679"/>
    </source>
</evidence>
<dbReference type="AlphaFoldDB" id="A0A2A9CSL7"/>